<dbReference type="EMBL" id="BAAARB010000013">
    <property type="protein sequence ID" value="GAA2384245.1"/>
    <property type="molecule type" value="Genomic_DNA"/>
</dbReference>
<dbReference type="RefSeq" id="WP_006896941.1">
    <property type="nucleotide sequence ID" value="NZ_BAAARB010000013.1"/>
</dbReference>
<keyword evidence="6 7" id="KW-0472">Membrane</keyword>
<protein>
    <submittedName>
        <fullName evidence="8">Urea transporter</fullName>
    </submittedName>
</protein>
<evidence type="ECO:0000256" key="4">
    <source>
        <dbReference type="ARBA" id="ARBA00022692"/>
    </source>
</evidence>
<evidence type="ECO:0000256" key="5">
    <source>
        <dbReference type="ARBA" id="ARBA00022989"/>
    </source>
</evidence>
<keyword evidence="3" id="KW-1003">Cell membrane</keyword>
<feature type="transmembrane region" description="Helical" evidence="7">
    <location>
        <begin position="112"/>
        <end position="135"/>
    </location>
</feature>
<proteinExistence type="inferred from homology"/>
<evidence type="ECO:0000256" key="2">
    <source>
        <dbReference type="ARBA" id="ARBA00005914"/>
    </source>
</evidence>
<evidence type="ECO:0000256" key="1">
    <source>
        <dbReference type="ARBA" id="ARBA00004651"/>
    </source>
</evidence>
<evidence type="ECO:0000256" key="6">
    <source>
        <dbReference type="ARBA" id="ARBA00023136"/>
    </source>
</evidence>
<feature type="transmembrane region" description="Helical" evidence="7">
    <location>
        <begin position="85"/>
        <end position="106"/>
    </location>
</feature>
<keyword evidence="5 7" id="KW-1133">Transmembrane helix</keyword>
<evidence type="ECO:0000313" key="8">
    <source>
        <dbReference type="EMBL" id="GAA2384245.1"/>
    </source>
</evidence>
<dbReference type="InterPro" id="IPR004937">
    <property type="entry name" value="Urea_transporter"/>
</dbReference>
<dbReference type="Gene3D" id="1.10.3430.10">
    <property type="entry name" value="Ammonium transporter AmtB like domains"/>
    <property type="match status" value="1"/>
</dbReference>
<feature type="transmembrane region" description="Helical" evidence="7">
    <location>
        <begin position="217"/>
        <end position="237"/>
    </location>
</feature>
<evidence type="ECO:0000256" key="7">
    <source>
        <dbReference type="SAM" id="Phobius"/>
    </source>
</evidence>
<gene>
    <name evidence="8" type="primary">yut</name>
    <name evidence="8" type="ORF">GCM10009855_25610</name>
</gene>
<organism evidence="8 9">
    <name type="scientific">Gordonia cholesterolivorans</name>
    <dbReference type="NCBI Taxonomy" id="559625"/>
    <lineage>
        <taxon>Bacteria</taxon>
        <taxon>Bacillati</taxon>
        <taxon>Actinomycetota</taxon>
        <taxon>Actinomycetes</taxon>
        <taxon>Mycobacteriales</taxon>
        <taxon>Gordoniaceae</taxon>
        <taxon>Gordonia</taxon>
    </lineage>
</organism>
<accession>A0ABN3HMZ6</accession>
<dbReference type="Proteomes" id="UP001501170">
    <property type="component" value="Unassembled WGS sequence"/>
</dbReference>
<sequence length="321" mass="32990">MSDVETRTDAPAEPFGSPRDAAATALNGIGQIYFQPNVWCGLLILAGFAVADWGMALLGVIGLAASTAAGVALRDRFPGSPDGSALRAGMHGFCGILVGAAAFTMLGAGWAGVIATVVGGLLCGPITVAFVALFAARGFAQFALPATTAPFCLVAEAVHYATEPLQEPAGALAEIDGNRFEVAVHAILSGISQVVLIDDPISGLLILVGLTVAGWRVGLAALLGSALAAGFAVAIGSSPLRDYHGLDGYSSVLVAIAMACVFLSGRWMPWVMAVIGALLAVLLERLMLGTQVPLFTWPYVLITWILLVIVRFVPGVHRAPG</sequence>
<dbReference type="PANTHER" id="PTHR10464">
    <property type="entry name" value="UREA TRANSPORTER"/>
    <property type="match status" value="1"/>
</dbReference>
<comment type="caution">
    <text evidence="8">The sequence shown here is derived from an EMBL/GenBank/DDBJ whole genome shotgun (WGS) entry which is preliminary data.</text>
</comment>
<feature type="transmembrane region" description="Helical" evidence="7">
    <location>
        <begin position="243"/>
        <end position="263"/>
    </location>
</feature>
<dbReference type="InterPro" id="IPR029020">
    <property type="entry name" value="Ammonium/urea_transptr"/>
</dbReference>
<comment type="subcellular location">
    <subcellularLocation>
        <location evidence="1">Cell membrane</location>
        <topology evidence="1">Multi-pass membrane protein</topology>
    </subcellularLocation>
</comment>
<evidence type="ECO:0000313" key="9">
    <source>
        <dbReference type="Proteomes" id="UP001501170"/>
    </source>
</evidence>
<dbReference type="Pfam" id="PF03253">
    <property type="entry name" value="UT"/>
    <property type="match status" value="1"/>
</dbReference>
<keyword evidence="4 7" id="KW-0812">Transmembrane</keyword>
<feature type="transmembrane region" description="Helical" evidence="7">
    <location>
        <begin position="294"/>
        <end position="313"/>
    </location>
</feature>
<dbReference type="PANTHER" id="PTHR10464:SF4">
    <property type="entry name" value="UREA TRANSPORTER"/>
    <property type="match status" value="1"/>
</dbReference>
<evidence type="ECO:0000256" key="3">
    <source>
        <dbReference type="ARBA" id="ARBA00022475"/>
    </source>
</evidence>
<feature type="transmembrane region" description="Helical" evidence="7">
    <location>
        <begin position="53"/>
        <end position="73"/>
    </location>
</feature>
<keyword evidence="9" id="KW-1185">Reference proteome</keyword>
<reference evidence="8 9" key="1">
    <citation type="journal article" date="2019" name="Int. J. Syst. Evol. Microbiol.">
        <title>The Global Catalogue of Microorganisms (GCM) 10K type strain sequencing project: providing services to taxonomists for standard genome sequencing and annotation.</title>
        <authorList>
            <consortium name="The Broad Institute Genomics Platform"/>
            <consortium name="The Broad Institute Genome Sequencing Center for Infectious Disease"/>
            <person name="Wu L."/>
            <person name="Ma J."/>
        </authorList>
    </citation>
    <scope>NUCLEOTIDE SEQUENCE [LARGE SCALE GENOMIC DNA]</scope>
    <source>
        <strain evidence="8 9">JCM 16227</strain>
    </source>
</reference>
<name>A0ABN3HMZ6_9ACTN</name>
<comment type="similarity">
    <text evidence="2">Belongs to the urea transporter family.</text>
</comment>